<dbReference type="EMBL" id="OX465084">
    <property type="protein sequence ID" value="CAI9297106.1"/>
    <property type="molecule type" value="Genomic_DNA"/>
</dbReference>
<evidence type="ECO:0000256" key="2">
    <source>
        <dbReference type="SAM" id="Phobius"/>
    </source>
</evidence>
<name>A0AA35ZRU2_LACSI</name>
<keyword evidence="4" id="KW-1185">Reference proteome</keyword>
<organism evidence="3 4">
    <name type="scientific">Lactuca saligna</name>
    <name type="common">Willowleaf lettuce</name>
    <dbReference type="NCBI Taxonomy" id="75948"/>
    <lineage>
        <taxon>Eukaryota</taxon>
        <taxon>Viridiplantae</taxon>
        <taxon>Streptophyta</taxon>
        <taxon>Embryophyta</taxon>
        <taxon>Tracheophyta</taxon>
        <taxon>Spermatophyta</taxon>
        <taxon>Magnoliopsida</taxon>
        <taxon>eudicotyledons</taxon>
        <taxon>Gunneridae</taxon>
        <taxon>Pentapetalae</taxon>
        <taxon>asterids</taxon>
        <taxon>campanulids</taxon>
        <taxon>Asterales</taxon>
        <taxon>Asteraceae</taxon>
        <taxon>Cichorioideae</taxon>
        <taxon>Cichorieae</taxon>
        <taxon>Lactucinae</taxon>
        <taxon>Lactuca</taxon>
    </lineage>
</organism>
<sequence>MVVAAASLALGIEIEGNKEGWYDCGSIALAVIIFIIVTGLVVVVSLLVILLIRFFTGQTKDDKDQVEFVAGKTSLGDVVDGAIKILLLHYVTIVVVTVPEGLPLAVTLPHDKLQNLGLFFWLEEEKKAQAERDKMLQMQVLHSSFQLLVVLLMMEAANKENGRSRMK</sequence>
<dbReference type="PANTHER" id="PTHR24093">
    <property type="entry name" value="CATION TRANSPORTING ATPASE"/>
    <property type="match status" value="1"/>
</dbReference>
<keyword evidence="2" id="KW-0472">Membrane</keyword>
<proteinExistence type="predicted"/>
<protein>
    <submittedName>
        <fullName evidence="3">Uncharacterized protein</fullName>
    </submittedName>
</protein>
<keyword evidence="2" id="KW-1133">Transmembrane helix</keyword>
<accession>A0AA35ZRU2</accession>
<evidence type="ECO:0000256" key="1">
    <source>
        <dbReference type="ARBA" id="ARBA00022842"/>
    </source>
</evidence>
<dbReference type="Proteomes" id="UP001177003">
    <property type="component" value="Chromosome 8"/>
</dbReference>
<evidence type="ECO:0000313" key="3">
    <source>
        <dbReference type="EMBL" id="CAI9297106.1"/>
    </source>
</evidence>
<dbReference type="AlphaFoldDB" id="A0AA35ZRU2"/>
<dbReference type="SUPFAM" id="SSF81665">
    <property type="entry name" value="Calcium ATPase, transmembrane domain M"/>
    <property type="match status" value="1"/>
</dbReference>
<feature type="transmembrane region" description="Helical" evidence="2">
    <location>
        <begin position="26"/>
        <end position="52"/>
    </location>
</feature>
<gene>
    <name evidence="3" type="ORF">LSALG_LOCUS35942</name>
</gene>
<dbReference type="GO" id="GO:0005388">
    <property type="term" value="F:P-type calcium transporter activity"/>
    <property type="evidence" value="ECO:0007669"/>
    <property type="project" value="TreeGrafter"/>
</dbReference>
<dbReference type="Gene3D" id="1.20.1110.10">
    <property type="entry name" value="Calcium-transporting ATPase, transmembrane domain"/>
    <property type="match status" value="1"/>
</dbReference>
<dbReference type="PANTHER" id="PTHR24093:SF519">
    <property type="entry name" value="CALCIUM-TRANSPORTING ATPASE"/>
    <property type="match status" value="1"/>
</dbReference>
<evidence type="ECO:0000313" key="4">
    <source>
        <dbReference type="Proteomes" id="UP001177003"/>
    </source>
</evidence>
<keyword evidence="2" id="KW-0812">Transmembrane</keyword>
<dbReference type="GO" id="GO:0005886">
    <property type="term" value="C:plasma membrane"/>
    <property type="evidence" value="ECO:0007669"/>
    <property type="project" value="TreeGrafter"/>
</dbReference>
<dbReference type="InterPro" id="IPR023298">
    <property type="entry name" value="ATPase_P-typ_TM_dom_sf"/>
</dbReference>
<keyword evidence="1" id="KW-0460">Magnesium</keyword>
<reference evidence="3" key="1">
    <citation type="submission" date="2023-04" db="EMBL/GenBank/DDBJ databases">
        <authorList>
            <person name="Vijverberg K."/>
            <person name="Xiong W."/>
            <person name="Schranz E."/>
        </authorList>
    </citation>
    <scope>NUCLEOTIDE SEQUENCE</scope>
</reference>